<evidence type="ECO:0000259" key="3">
    <source>
        <dbReference type="PROSITE" id="PS50222"/>
    </source>
</evidence>
<protein>
    <recommendedName>
        <fullName evidence="3">EF-hand domain-containing protein</fullName>
    </recommendedName>
</protein>
<feature type="signal peptide" evidence="2">
    <location>
        <begin position="1"/>
        <end position="19"/>
    </location>
</feature>
<keyword evidence="2" id="KW-0732">Signal</keyword>
<sequence>MKGTSVFVVLVLVVAPNSPRTCLVTAAMASSRLPEEVRDARVRWPSLDDLLGLGEAWGLIPVTDRAAILYEDESLTELQREFDHRDADGDGELTKEEIVRVVDEFNSDEDLLEACFLACRAASEGLSATPRCTFLPYAVMRGGFDVHCTPTAADELAMRETVVLQDIDELLLSGDPDELGLSLNPDGTISDD</sequence>
<dbReference type="AlphaFoldDB" id="A0A7S2SHZ1"/>
<dbReference type="InterPro" id="IPR018247">
    <property type="entry name" value="EF_Hand_1_Ca_BS"/>
</dbReference>
<dbReference type="InterPro" id="IPR011992">
    <property type="entry name" value="EF-hand-dom_pair"/>
</dbReference>
<dbReference type="Gene3D" id="1.10.238.10">
    <property type="entry name" value="EF-hand"/>
    <property type="match status" value="1"/>
</dbReference>
<dbReference type="GO" id="GO:0005509">
    <property type="term" value="F:calcium ion binding"/>
    <property type="evidence" value="ECO:0007669"/>
    <property type="project" value="InterPro"/>
</dbReference>
<evidence type="ECO:0000313" key="4">
    <source>
        <dbReference type="EMBL" id="CAD9700595.1"/>
    </source>
</evidence>
<feature type="chain" id="PRO_5031260114" description="EF-hand domain-containing protein" evidence="2">
    <location>
        <begin position="20"/>
        <end position="192"/>
    </location>
</feature>
<dbReference type="SUPFAM" id="SSF47473">
    <property type="entry name" value="EF-hand"/>
    <property type="match status" value="1"/>
</dbReference>
<dbReference type="EMBL" id="HBHJ01022823">
    <property type="protein sequence ID" value="CAD9700595.1"/>
    <property type="molecule type" value="Transcribed_RNA"/>
</dbReference>
<gene>
    <name evidence="4" type="ORF">RMAR1173_LOCUS15033</name>
</gene>
<evidence type="ECO:0000256" key="1">
    <source>
        <dbReference type="ARBA" id="ARBA00022837"/>
    </source>
</evidence>
<accession>A0A7S2SHZ1</accession>
<evidence type="ECO:0000256" key="2">
    <source>
        <dbReference type="SAM" id="SignalP"/>
    </source>
</evidence>
<organism evidence="4">
    <name type="scientific">Rhizochromulina marina</name>
    <dbReference type="NCBI Taxonomy" id="1034831"/>
    <lineage>
        <taxon>Eukaryota</taxon>
        <taxon>Sar</taxon>
        <taxon>Stramenopiles</taxon>
        <taxon>Ochrophyta</taxon>
        <taxon>Dictyochophyceae</taxon>
        <taxon>Rhizochromulinales</taxon>
        <taxon>Rhizochromulina</taxon>
    </lineage>
</organism>
<name>A0A7S2SHZ1_9STRA</name>
<dbReference type="InterPro" id="IPR002048">
    <property type="entry name" value="EF_hand_dom"/>
</dbReference>
<feature type="domain" description="EF-hand" evidence="3">
    <location>
        <begin position="73"/>
        <end position="108"/>
    </location>
</feature>
<dbReference type="PROSITE" id="PS00018">
    <property type="entry name" value="EF_HAND_1"/>
    <property type="match status" value="1"/>
</dbReference>
<reference evidence="4" key="1">
    <citation type="submission" date="2021-01" db="EMBL/GenBank/DDBJ databases">
        <authorList>
            <person name="Corre E."/>
            <person name="Pelletier E."/>
            <person name="Niang G."/>
            <person name="Scheremetjew M."/>
            <person name="Finn R."/>
            <person name="Kale V."/>
            <person name="Holt S."/>
            <person name="Cochrane G."/>
            <person name="Meng A."/>
            <person name="Brown T."/>
            <person name="Cohen L."/>
        </authorList>
    </citation>
    <scope>NUCLEOTIDE SEQUENCE</scope>
    <source>
        <strain evidence="4">CCMP1243</strain>
    </source>
</reference>
<keyword evidence="1" id="KW-0106">Calcium</keyword>
<proteinExistence type="predicted"/>
<dbReference type="PROSITE" id="PS50222">
    <property type="entry name" value="EF_HAND_2"/>
    <property type="match status" value="1"/>
</dbReference>